<reference evidence="1 2" key="1">
    <citation type="submission" date="2021-03" db="EMBL/GenBank/DDBJ databases">
        <authorList>
            <person name="Grouzdev D.S."/>
        </authorList>
    </citation>
    <scope>NUCLEOTIDE SEQUENCE [LARGE SCALE GENOMIC DNA]</scope>
    <source>
        <strain evidence="1 2">M50-1</strain>
    </source>
</reference>
<comment type="caution">
    <text evidence="1">The sequence shown here is derived from an EMBL/GenBank/DDBJ whole genome shotgun (WGS) entry which is preliminary data.</text>
</comment>
<evidence type="ECO:0000313" key="2">
    <source>
        <dbReference type="Proteomes" id="UP001193081"/>
    </source>
</evidence>
<keyword evidence="2" id="KW-1185">Reference proteome</keyword>
<dbReference type="Proteomes" id="UP001193081">
    <property type="component" value="Unassembled WGS sequence"/>
</dbReference>
<proteinExistence type="predicted"/>
<accession>A0ABS4D679</accession>
<gene>
    <name evidence="1" type="ORF">EYB53_004370</name>
</gene>
<sequence>MTSYGNRDVGPDQPTLYQIRLRGHLGSQWAAWFDGITVDLTDAGDTLLTGPIADQAALHGLLRKVRDLGLTLLAVQCIPGEATSVVPDEGAATQPPEGA</sequence>
<evidence type="ECO:0000313" key="1">
    <source>
        <dbReference type="EMBL" id="MBP1464939.1"/>
    </source>
</evidence>
<name>A0ABS4D679_9CHLR</name>
<dbReference type="EMBL" id="SIJK02000005">
    <property type="protein sequence ID" value="MBP1464939.1"/>
    <property type="molecule type" value="Genomic_DNA"/>
</dbReference>
<dbReference type="RefSeq" id="WP_135477007.1">
    <property type="nucleotide sequence ID" value="NZ_SIJK02000005.1"/>
</dbReference>
<protein>
    <submittedName>
        <fullName evidence="1">Uncharacterized protein</fullName>
    </submittedName>
</protein>
<organism evidence="1 2">
    <name type="scientific">Candidatus Chloroploca mongolica</name>
    <dbReference type="NCBI Taxonomy" id="2528176"/>
    <lineage>
        <taxon>Bacteria</taxon>
        <taxon>Bacillati</taxon>
        <taxon>Chloroflexota</taxon>
        <taxon>Chloroflexia</taxon>
        <taxon>Chloroflexales</taxon>
        <taxon>Chloroflexineae</taxon>
        <taxon>Oscillochloridaceae</taxon>
        <taxon>Candidatus Chloroploca</taxon>
    </lineage>
</organism>